<dbReference type="InterPro" id="IPR023319">
    <property type="entry name" value="Tex-like_HTH_dom_sf"/>
</dbReference>
<dbReference type="InterPro" id="IPR023323">
    <property type="entry name" value="Tex-like_dom_sf"/>
</dbReference>
<dbReference type="Gene3D" id="3.30.420.140">
    <property type="entry name" value="YqgF/RNase H-like domain"/>
    <property type="match status" value="1"/>
</dbReference>
<sequence>MTEVSEHKQLVAQLSREVQVKPTQVEAVLNLLTEGNTIPFIARYRKEVTGSLDEVQIHDIEQRYQYMMNLKQRKEEVTRLIAEQEKLTEELSEQIEQALTLQQIEDIYRPFKQKRRTKAMIAQENGLSPLAEWLQDSSVSNQEPLVKATEFINEQVETAEAALAGAHEIIAQEVSDNATYREFIRKYSRYNALLTTKVKDEALDETKVYQMYYDYSEAINKLPEHRILAINRAEKEGVLNVKLVVDEAPIIRYMAQRTLADNLPTAKRELVQLAIEDSYKRFIGPAIERELRNEATERADKQAIQVFGDNLRHLLLQAPLKGRVVLGLDPAYRTGCKLAVINETGRVLDKGVIYPHKPAKADQRAAAKPALKAMIEKHQVDVIAIGNGTASRESEQFVSDVVQTLDRKVQFVVVNEAGASVYSASEIARQEFPDYQVEERSAVSIARRLQDPLAELIKIDPKSMGVGQYQHDVAQNMLTDELDFVVNITVNQVGVDINTASVPLLQHVSGLTKTTAKNIISLRDEIGRFDTRSQIKDVKRLGPKTFEQAVGFLRILGGKNPLDQTSIHPESYKIAKEILKVADVSLNDLGSETANTKLKALKHQELLTTFADIGEATLKDIIDGLMHPTADVRDGHDAPILREDVLSMDDLHEGLQLQGVVRNVVDFGAFVDIGVKEDGLIHISKLSKKFIKHPSEAVSVGDIVEVEVISVDKAKSRIGLKRLFANKKK</sequence>
<dbReference type="FunFam" id="2.40.50.140:FF:000051">
    <property type="entry name" value="RNA-binding transcriptional accessory protein"/>
    <property type="match status" value="1"/>
</dbReference>
<dbReference type="SUPFAM" id="SSF50249">
    <property type="entry name" value="Nucleic acid-binding proteins"/>
    <property type="match status" value="1"/>
</dbReference>
<evidence type="ECO:0000313" key="4">
    <source>
        <dbReference type="Proteomes" id="UP000430975"/>
    </source>
</evidence>
<reference evidence="3 4" key="1">
    <citation type="submission" date="2019-11" db="EMBL/GenBank/DDBJ databases">
        <title>Characterisation of Fundicoccus ignavus gen. nov. sp. nov., a novel genus of the family Aerococcaceae isolated from bulk tank milk.</title>
        <authorList>
            <person name="Siebert A."/>
            <person name="Huptas C."/>
            <person name="Wenning M."/>
            <person name="Scherer S."/>
            <person name="Doll E.V."/>
        </authorList>
    </citation>
    <scope>NUCLEOTIDE SEQUENCE [LARGE SCALE GENOMIC DNA]</scope>
    <source>
        <strain evidence="3 4">WS4759</strain>
    </source>
</reference>
<evidence type="ECO:0000256" key="1">
    <source>
        <dbReference type="SAM" id="Coils"/>
    </source>
</evidence>
<comment type="caution">
    <text evidence="3">The sequence shown here is derived from an EMBL/GenBank/DDBJ whole genome shotgun (WGS) entry which is preliminary data.</text>
</comment>
<dbReference type="SMART" id="SM00316">
    <property type="entry name" value="S1"/>
    <property type="match status" value="1"/>
</dbReference>
<dbReference type="Gene3D" id="1.10.3500.10">
    <property type="entry name" value="Tex N-terminal region-like"/>
    <property type="match status" value="1"/>
</dbReference>
<dbReference type="InterPro" id="IPR037027">
    <property type="entry name" value="YqgF/RNaseH-like_dom_sf"/>
</dbReference>
<keyword evidence="4" id="KW-1185">Reference proteome</keyword>
<dbReference type="SUPFAM" id="SSF47781">
    <property type="entry name" value="RuvA domain 2-like"/>
    <property type="match status" value="2"/>
</dbReference>
<dbReference type="Pfam" id="PF22706">
    <property type="entry name" value="Tex_central_region"/>
    <property type="match status" value="1"/>
</dbReference>
<dbReference type="PROSITE" id="PS50126">
    <property type="entry name" value="S1"/>
    <property type="match status" value="1"/>
</dbReference>
<dbReference type="Pfam" id="PF12836">
    <property type="entry name" value="HHH_3"/>
    <property type="match status" value="1"/>
</dbReference>
<organism evidence="3 4">
    <name type="scientific">Fundicoccus ignavus</name>
    <dbReference type="NCBI Taxonomy" id="2664442"/>
    <lineage>
        <taxon>Bacteria</taxon>
        <taxon>Bacillati</taxon>
        <taxon>Bacillota</taxon>
        <taxon>Bacilli</taxon>
        <taxon>Lactobacillales</taxon>
        <taxon>Aerococcaceae</taxon>
        <taxon>Fundicoccus</taxon>
    </lineage>
</organism>
<proteinExistence type="predicted"/>
<dbReference type="GO" id="GO:0003735">
    <property type="term" value="F:structural constituent of ribosome"/>
    <property type="evidence" value="ECO:0007669"/>
    <property type="project" value="TreeGrafter"/>
</dbReference>
<dbReference type="InterPro" id="IPR012340">
    <property type="entry name" value="NA-bd_OB-fold"/>
</dbReference>
<dbReference type="FunFam" id="3.30.420.140:FF:000001">
    <property type="entry name" value="RNA-binding transcriptional accessory protein"/>
    <property type="match status" value="1"/>
</dbReference>
<dbReference type="InterPro" id="IPR032639">
    <property type="entry name" value="Tex_YqgF"/>
</dbReference>
<dbReference type="Gene3D" id="1.10.150.310">
    <property type="entry name" value="Tex RuvX-like domain-like"/>
    <property type="match status" value="1"/>
</dbReference>
<accession>A0A6I2GQM0</accession>
<dbReference type="Pfam" id="PF16921">
    <property type="entry name" value="Tex_YqgF"/>
    <property type="match status" value="1"/>
</dbReference>
<dbReference type="Gene3D" id="2.40.50.140">
    <property type="entry name" value="Nucleic acid-binding proteins"/>
    <property type="match status" value="1"/>
</dbReference>
<dbReference type="PANTHER" id="PTHR10724:SF10">
    <property type="entry name" value="S1 RNA-BINDING DOMAIN-CONTAINING PROTEIN 1"/>
    <property type="match status" value="1"/>
</dbReference>
<evidence type="ECO:0000259" key="2">
    <source>
        <dbReference type="PROSITE" id="PS50126"/>
    </source>
</evidence>
<dbReference type="GO" id="GO:0005737">
    <property type="term" value="C:cytoplasm"/>
    <property type="evidence" value="ECO:0007669"/>
    <property type="project" value="UniProtKB-ARBA"/>
</dbReference>
<dbReference type="InterPro" id="IPR044146">
    <property type="entry name" value="S1_Tex"/>
</dbReference>
<dbReference type="FunFam" id="1.10.150.310:FF:000001">
    <property type="entry name" value="RNA-binding transcriptional accessory protein"/>
    <property type="match status" value="1"/>
</dbReference>
<dbReference type="GO" id="GO:0006139">
    <property type="term" value="P:nucleobase-containing compound metabolic process"/>
    <property type="evidence" value="ECO:0007669"/>
    <property type="project" value="InterPro"/>
</dbReference>
<dbReference type="Gene3D" id="1.10.10.650">
    <property type="entry name" value="RuvA domain 2-like"/>
    <property type="match status" value="1"/>
</dbReference>
<dbReference type="Pfam" id="PF09371">
    <property type="entry name" value="Tex_N"/>
    <property type="match status" value="1"/>
</dbReference>
<dbReference type="FunFam" id="1.10.10.650:FF:000001">
    <property type="entry name" value="S1 RNA-binding domain 1"/>
    <property type="match status" value="1"/>
</dbReference>
<evidence type="ECO:0000313" key="3">
    <source>
        <dbReference type="EMBL" id="MRI85735.1"/>
    </source>
</evidence>
<dbReference type="SUPFAM" id="SSF158832">
    <property type="entry name" value="Tex N-terminal region-like"/>
    <property type="match status" value="1"/>
</dbReference>
<dbReference type="Pfam" id="PF00575">
    <property type="entry name" value="S1"/>
    <property type="match status" value="1"/>
</dbReference>
<dbReference type="InterPro" id="IPR003029">
    <property type="entry name" value="S1_domain"/>
</dbReference>
<keyword evidence="1" id="KW-0175">Coiled coil</keyword>
<gene>
    <name evidence="3" type="ORF">GIY09_07630</name>
</gene>
<dbReference type="AlphaFoldDB" id="A0A6I2GQM0"/>
<dbReference type="Proteomes" id="UP000430975">
    <property type="component" value="Unassembled WGS sequence"/>
</dbReference>
<dbReference type="GO" id="GO:0006412">
    <property type="term" value="P:translation"/>
    <property type="evidence" value="ECO:0007669"/>
    <property type="project" value="TreeGrafter"/>
</dbReference>
<dbReference type="RefSeq" id="WP_153863627.1">
    <property type="nucleotide sequence ID" value="NZ_WJQS01000006.1"/>
</dbReference>
<feature type="domain" description="S1 motif" evidence="2">
    <location>
        <begin position="654"/>
        <end position="723"/>
    </location>
</feature>
<feature type="coiled-coil region" evidence="1">
    <location>
        <begin position="67"/>
        <end position="101"/>
    </location>
</feature>
<protein>
    <submittedName>
        <fullName evidence="3">S1 RNA-binding domain-containing protein</fullName>
    </submittedName>
</protein>
<dbReference type="CDD" id="cd05685">
    <property type="entry name" value="S1_Tex"/>
    <property type="match status" value="1"/>
</dbReference>
<dbReference type="SUPFAM" id="SSF53098">
    <property type="entry name" value="Ribonuclease H-like"/>
    <property type="match status" value="1"/>
</dbReference>
<name>A0A6I2GQM0_9LACT</name>
<dbReference type="InterPro" id="IPR055179">
    <property type="entry name" value="Tex-like_central_region"/>
</dbReference>
<dbReference type="InterPro" id="IPR010994">
    <property type="entry name" value="RuvA_2-like"/>
</dbReference>
<dbReference type="InterPro" id="IPR006641">
    <property type="entry name" value="YqgF/RNaseH-like_dom"/>
</dbReference>
<dbReference type="InterPro" id="IPR018974">
    <property type="entry name" value="Tex-like_N"/>
</dbReference>
<dbReference type="InterPro" id="IPR050437">
    <property type="entry name" value="Ribos_protein_bS1-like"/>
</dbReference>
<dbReference type="InterPro" id="IPR012337">
    <property type="entry name" value="RNaseH-like_sf"/>
</dbReference>
<dbReference type="EMBL" id="WJQS01000006">
    <property type="protein sequence ID" value="MRI85735.1"/>
    <property type="molecule type" value="Genomic_DNA"/>
</dbReference>
<dbReference type="PANTHER" id="PTHR10724">
    <property type="entry name" value="30S RIBOSOMAL PROTEIN S1"/>
    <property type="match status" value="1"/>
</dbReference>
<dbReference type="SMART" id="SM00732">
    <property type="entry name" value="YqgFc"/>
    <property type="match status" value="1"/>
</dbReference>
<dbReference type="InterPro" id="IPR041692">
    <property type="entry name" value="HHH_9"/>
</dbReference>
<dbReference type="Pfam" id="PF17674">
    <property type="entry name" value="HHH_9"/>
    <property type="match status" value="1"/>
</dbReference>
<dbReference type="GO" id="GO:0003729">
    <property type="term" value="F:mRNA binding"/>
    <property type="evidence" value="ECO:0007669"/>
    <property type="project" value="UniProtKB-ARBA"/>
</dbReference>